<dbReference type="GO" id="GO:0070006">
    <property type="term" value="F:metalloaminopeptidase activity"/>
    <property type="evidence" value="ECO:0007669"/>
    <property type="project" value="InterPro"/>
</dbReference>
<protein>
    <recommendedName>
        <fullName evidence="11">Xaa-Pro dipeptidase</fullName>
        <ecNumber evidence="10">3.4.13.9</ecNumber>
    </recommendedName>
    <alternativeName>
        <fullName evidence="14">Imidodipeptidase</fullName>
    </alternativeName>
    <alternativeName>
        <fullName evidence="12">Peptidase D</fullName>
    </alternativeName>
    <alternativeName>
        <fullName evidence="13">Proline dipeptidase</fullName>
    </alternativeName>
</protein>
<dbReference type="GO" id="GO:0102009">
    <property type="term" value="F:proline dipeptidase activity"/>
    <property type="evidence" value="ECO:0007669"/>
    <property type="project" value="UniProtKB-EC"/>
</dbReference>
<dbReference type="GO" id="GO:0006508">
    <property type="term" value="P:proteolysis"/>
    <property type="evidence" value="ECO:0007669"/>
    <property type="project" value="UniProtKB-KW"/>
</dbReference>
<keyword evidence="7" id="KW-0482">Metalloprotease</keyword>
<comment type="catalytic activity">
    <reaction evidence="15">
        <text>Xaa-L-Pro dipeptide + H2O = an L-alpha-amino acid + L-proline</text>
        <dbReference type="Rhea" id="RHEA:76407"/>
        <dbReference type="ChEBI" id="CHEBI:15377"/>
        <dbReference type="ChEBI" id="CHEBI:59869"/>
        <dbReference type="ChEBI" id="CHEBI:60039"/>
        <dbReference type="ChEBI" id="CHEBI:195196"/>
        <dbReference type="EC" id="3.4.13.9"/>
    </reaction>
</comment>
<keyword evidence="8" id="KW-0464">Manganese</keyword>
<evidence type="ECO:0000313" key="18">
    <source>
        <dbReference type="EMBL" id="CAE2270430.1"/>
    </source>
</evidence>
<dbReference type="PANTHER" id="PTHR48480">
    <property type="match status" value="1"/>
</dbReference>
<dbReference type="EMBL" id="HBKQ01045927">
    <property type="protein sequence ID" value="CAE2270430.1"/>
    <property type="molecule type" value="Transcribed_RNA"/>
</dbReference>
<reference evidence="18" key="1">
    <citation type="submission" date="2021-01" db="EMBL/GenBank/DDBJ databases">
        <authorList>
            <person name="Corre E."/>
            <person name="Pelletier E."/>
            <person name="Niang G."/>
            <person name="Scheremetjew M."/>
            <person name="Finn R."/>
            <person name="Kale V."/>
            <person name="Holt S."/>
            <person name="Cochrane G."/>
            <person name="Meng A."/>
            <person name="Brown T."/>
            <person name="Cohen L."/>
        </authorList>
    </citation>
    <scope>NUCLEOTIDE SEQUENCE</scope>
    <source>
        <strain evidence="18">Isolate 1302-5</strain>
    </source>
</reference>
<dbReference type="SUPFAM" id="SSF53092">
    <property type="entry name" value="Creatinase/prolidase N-terminal domain"/>
    <property type="match status" value="1"/>
</dbReference>
<evidence type="ECO:0000256" key="13">
    <source>
        <dbReference type="ARBA" id="ARBA00044284"/>
    </source>
</evidence>
<evidence type="ECO:0000256" key="15">
    <source>
        <dbReference type="ARBA" id="ARBA00048994"/>
    </source>
</evidence>
<name>A0A7S4JPZ6_9STRA</name>
<evidence type="ECO:0000256" key="5">
    <source>
        <dbReference type="ARBA" id="ARBA00022801"/>
    </source>
</evidence>
<evidence type="ECO:0000256" key="10">
    <source>
        <dbReference type="ARBA" id="ARBA00044051"/>
    </source>
</evidence>
<dbReference type="InterPro" id="IPR029149">
    <property type="entry name" value="Creatin/AminoP/Spt16_N"/>
</dbReference>
<evidence type="ECO:0000259" key="17">
    <source>
        <dbReference type="SMART" id="SM01011"/>
    </source>
</evidence>
<feature type="region of interest" description="Disordered" evidence="16">
    <location>
        <begin position="155"/>
        <end position="179"/>
    </location>
</feature>
<evidence type="ECO:0000256" key="9">
    <source>
        <dbReference type="ARBA" id="ARBA00043990"/>
    </source>
</evidence>
<evidence type="ECO:0000256" key="12">
    <source>
        <dbReference type="ARBA" id="ARBA00044252"/>
    </source>
</evidence>
<evidence type="ECO:0000256" key="16">
    <source>
        <dbReference type="SAM" id="MobiDB-lite"/>
    </source>
</evidence>
<accession>A0A7S4JPZ6</accession>
<comment type="cofactor">
    <cofactor evidence="1">
        <name>Mn(2+)</name>
        <dbReference type="ChEBI" id="CHEBI:29035"/>
    </cofactor>
</comment>
<dbReference type="EC" id="3.4.13.9" evidence="10"/>
<comment type="subunit">
    <text evidence="2">Homodimer.</text>
</comment>
<evidence type="ECO:0000256" key="6">
    <source>
        <dbReference type="ARBA" id="ARBA00022997"/>
    </source>
</evidence>
<proteinExistence type="inferred from homology"/>
<evidence type="ECO:0000256" key="7">
    <source>
        <dbReference type="ARBA" id="ARBA00023049"/>
    </source>
</evidence>
<dbReference type="PANTHER" id="PTHR48480:SF2">
    <property type="entry name" value="PEPTIDASE D"/>
    <property type="match status" value="1"/>
</dbReference>
<keyword evidence="4" id="KW-0479">Metal-binding</keyword>
<feature type="domain" description="Aminopeptidase P N-terminal" evidence="17">
    <location>
        <begin position="25"/>
        <end position="169"/>
    </location>
</feature>
<keyword evidence="6" id="KW-0224">Dipeptidase</keyword>
<keyword evidence="5" id="KW-0378">Hydrolase</keyword>
<evidence type="ECO:0000256" key="1">
    <source>
        <dbReference type="ARBA" id="ARBA00001936"/>
    </source>
</evidence>
<dbReference type="AlphaFoldDB" id="A0A7S4JPZ6"/>
<evidence type="ECO:0000256" key="3">
    <source>
        <dbReference type="ARBA" id="ARBA00022670"/>
    </source>
</evidence>
<evidence type="ECO:0000256" key="14">
    <source>
        <dbReference type="ARBA" id="ARBA00044351"/>
    </source>
</evidence>
<evidence type="ECO:0000256" key="2">
    <source>
        <dbReference type="ARBA" id="ARBA00011738"/>
    </source>
</evidence>
<dbReference type="GO" id="GO:0030145">
    <property type="term" value="F:manganese ion binding"/>
    <property type="evidence" value="ECO:0007669"/>
    <property type="project" value="InterPro"/>
</dbReference>
<gene>
    <name evidence="18" type="ORF">OAUR00152_LOCUS31663</name>
</gene>
<dbReference type="Pfam" id="PF00557">
    <property type="entry name" value="Peptidase_M24"/>
    <property type="match status" value="1"/>
</dbReference>
<evidence type="ECO:0000256" key="4">
    <source>
        <dbReference type="ARBA" id="ARBA00022723"/>
    </source>
</evidence>
<dbReference type="InterPro" id="IPR007865">
    <property type="entry name" value="Aminopep_P_N"/>
</dbReference>
<dbReference type="CDD" id="cd01087">
    <property type="entry name" value="Prolidase"/>
    <property type="match status" value="1"/>
</dbReference>
<dbReference type="InterPro" id="IPR000994">
    <property type="entry name" value="Pept_M24"/>
</dbReference>
<evidence type="ECO:0000256" key="8">
    <source>
        <dbReference type="ARBA" id="ARBA00023211"/>
    </source>
</evidence>
<evidence type="ECO:0000256" key="11">
    <source>
        <dbReference type="ARBA" id="ARBA00044141"/>
    </source>
</evidence>
<comment type="similarity">
    <text evidence="9">Belongs to the peptidase M24B family. Eukaryotic-type prolidase subfamily.</text>
</comment>
<dbReference type="Pfam" id="PF05195">
    <property type="entry name" value="AMP_N"/>
    <property type="match status" value="1"/>
</dbReference>
<sequence length="568" mass="62293">MAAPALAATFDDEPYYSMGPSTYKVPLRMYAANRAKLVSALKEKSPSLANSIVFLRSGASATRDATDHEPLFRQESYFHYLFGVREPDFAGAVEVSTGRAVLFAPNLPEDYATVMGKIRTRDEWRELYGVDDVMWDEEDVVEEWLAGALKRGDSSLPEKAAGGTGSDSDEAEEKKGGTGEDAPLAKILLLRGINTDSGKTIEQPKFRNECPLSSHFENDSLHDIIAECRVVKSPLELSLLRHATELTSLAHAYTIARTKPGMMEYQSESLFRHYCYYSAGMRHLGYTAICGCGPNGAVLHYGHAGAPNDRQIQEGDMCLFDLGAEYCCYGSDVTCSFPASGTFTDDQRAIYTGVLNAQRAVYSMLKPGVSWVDCHKAAEAAILRSLVEIGIVVSGDKTIEELVEMRLGAVFMPHGLGHFIGIDTHDVGGYLPGHPPRIVRPGLKSLRTSRVLWEGMTITVEPGCYFIDHLLNGALSSTEDSPEGLAQYLDNSILSRFRSFGGVRLEDVVAVTSNGCVNYTLCPRTIDEVEHVKRGGKWPPKKDEALELRRERLCHHAVGRFSGGGSLE</sequence>
<dbReference type="InterPro" id="IPR036005">
    <property type="entry name" value="Creatinase/aminopeptidase-like"/>
</dbReference>
<dbReference type="SMART" id="SM01011">
    <property type="entry name" value="AMP_N"/>
    <property type="match status" value="1"/>
</dbReference>
<dbReference type="Gene3D" id="3.40.350.10">
    <property type="entry name" value="Creatinase/prolidase N-terminal domain"/>
    <property type="match status" value="1"/>
</dbReference>
<organism evidence="18">
    <name type="scientific">Odontella aurita</name>
    <dbReference type="NCBI Taxonomy" id="265563"/>
    <lineage>
        <taxon>Eukaryota</taxon>
        <taxon>Sar</taxon>
        <taxon>Stramenopiles</taxon>
        <taxon>Ochrophyta</taxon>
        <taxon>Bacillariophyta</taxon>
        <taxon>Mediophyceae</taxon>
        <taxon>Biddulphiophycidae</taxon>
        <taxon>Eupodiscales</taxon>
        <taxon>Odontellaceae</taxon>
        <taxon>Odontella</taxon>
    </lineage>
</organism>
<dbReference type="InterPro" id="IPR052433">
    <property type="entry name" value="X-Pro_dipept-like"/>
</dbReference>
<dbReference type="SUPFAM" id="SSF55920">
    <property type="entry name" value="Creatinase/aminopeptidase"/>
    <property type="match status" value="1"/>
</dbReference>
<keyword evidence="3" id="KW-0645">Protease</keyword>
<dbReference type="Gene3D" id="3.90.230.10">
    <property type="entry name" value="Creatinase/methionine aminopeptidase superfamily"/>
    <property type="match status" value="1"/>
</dbReference>